<feature type="region of interest" description="Disordered" evidence="1">
    <location>
        <begin position="63"/>
        <end position="82"/>
    </location>
</feature>
<accession>A0A7S3BZB2</accession>
<dbReference type="AlphaFoldDB" id="A0A7S3BZB2"/>
<gene>
    <name evidence="2" type="ORF">HERI1096_LOCUS37659</name>
</gene>
<dbReference type="EMBL" id="HBHX01068199">
    <property type="protein sequence ID" value="CAE0148980.1"/>
    <property type="molecule type" value="Transcribed_RNA"/>
</dbReference>
<protein>
    <submittedName>
        <fullName evidence="2">Uncharacterized protein</fullName>
    </submittedName>
</protein>
<evidence type="ECO:0000313" key="2">
    <source>
        <dbReference type="EMBL" id="CAE0148980.1"/>
    </source>
</evidence>
<sequence>MDLGLKRNVRRQFEYGSIRPEKQLGEERPQCKDLGCKDKKRSEQRYHLAGAAEQCLQLPSHNQGLQCGSPEQEKSAPPQSPRLDHTHVWSILWRSLGSILWRILLLVRAFGCCTKQPI</sequence>
<proteinExistence type="predicted"/>
<evidence type="ECO:0000256" key="1">
    <source>
        <dbReference type="SAM" id="MobiDB-lite"/>
    </source>
</evidence>
<name>A0A7S3BZB2_9EUKA</name>
<reference evidence="2" key="1">
    <citation type="submission" date="2021-01" db="EMBL/GenBank/DDBJ databases">
        <authorList>
            <person name="Corre E."/>
            <person name="Pelletier E."/>
            <person name="Niang G."/>
            <person name="Scheremetjew M."/>
            <person name="Finn R."/>
            <person name="Kale V."/>
            <person name="Holt S."/>
            <person name="Cochrane G."/>
            <person name="Meng A."/>
            <person name="Brown T."/>
            <person name="Cohen L."/>
        </authorList>
    </citation>
    <scope>NUCLEOTIDE SEQUENCE</scope>
    <source>
        <strain evidence="2">CCMP281</strain>
    </source>
</reference>
<organism evidence="2">
    <name type="scientific">Haptolina ericina</name>
    <dbReference type="NCBI Taxonomy" id="156174"/>
    <lineage>
        <taxon>Eukaryota</taxon>
        <taxon>Haptista</taxon>
        <taxon>Haptophyta</taxon>
        <taxon>Prymnesiophyceae</taxon>
        <taxon>Prymnesiales</taxon>
        <taxon>Prymnesiaceae</taxon>
        <taxon>Haptolina</taxon>
    </lineage>
</organism>